<accession>A0A644Y933</accession>
<protein>
    <submittedName>
        <fullName evidence="1">Uncharacterized protein</fullName>
    </submittedName>
</protein>
<dbReference type="EMBL" id="VSSQ01004318">
    <property type="protein sequence ID" value="MPM24677.1"/>
    <property type="molecule type" value="Genomic_DNA"/>
</dbReference>
<name>A0A644Y933_9ZZZZ</name>
<organism evidence="1">
    <name type="scientific">bioreactor metagenome</name>
    <dbReference type="NCBI Taxonomy" id="1076179"/>
    <lineage>
        <taxon>unclassified sequences</taxon>
        <taxon>metagenomes</taxon>
        <taxon>ecological metagenomes</taxon>
    </lineage>
</organism>
<sequence>MPARPEVDDARGLVGRVEVERELDAEHLGQAQRHVGVAREVEINLQRIAQAGGPRPPHLQIAGRGKTRIRIGRDAVGQQHLLGQADHEQHSAHRQVLGLEAVVRRVGKLRNHLLVVQDGAGDQMREEGDEEHIAQKAFFLDQTRAAIQQKADLREGEERDAQRQD</sequence>
<dbReference type="AntiFam" id="ANF00121">
    <property type="entry name" value="Shadow ORF (opposite algI)"/>
</dbReference>
<gene>
    <name evidence="1" type="ORF">SDC9_71161</name>
</gene>
<proteinExistence type="predicted"/>
<reference evidence="1" key="1">
    <citation type="submission" date="2019-08" db="EMBL/GenBank/DDBJ databases">
        <authorList>
            <person name="Kucharzyk K."/>
            <person name="Murdoch R.W."/>
            <person name="Higgins S."/>
            <person name="Loffler F."/>
        </authorList>
    </citation>
    <scope>NUCLEOTIDE SEQUENCE</scope>
</reference>
<dbReference type="AlphaFoldDB" id="A0A644Y933"/>
<comment type="caution">
    <text evidence="1">The sequence shown here is derived from an EMBL/GenBank/DDBJ whole genome shotgun (WGS) entry which is preliminary data.</text>
</comment>
<evidence type="ECO:0000313" key="1">
    <source>
        <dbReference type="EMBL" id="MPM24677.1"/>
    </source>
</evidence>